<name>A0A7X5USX7_9PSEU</name>
<dbReference type="AlphaFoldDB" id="A0A7X5USX7"/>
<dbReference type="InterPro" id="IPR011990">
    <property type="entry name" value="TPR-like_helical_dom_sf"/>
</dbReference>
<protein>
    <recommendedName>
        <fullName evidence="3">Tetratricopeptide repeat protein</fullName>
    </recommendedName>
</protein>
<dbReference type="Gene3D" id="1.25.40.10">
    <property type="entry name" value="Tetratricopeptide repeat domain"/>
    <property type="match status" value="1"/>
</dbReference>
<dbReference type="SUPFAM" id="SSF48452">
    <property type="entry name" value="TPR-like"/>
    <property type="match status" value="1"/>
</dbReference>
<reference evidence="1 2" key="1">
    <citation type="submission" date="2020-03" db="EMBL/GenBank/DDBJ databases">
        <title>Sequencing the genomes of 1000 actinobacteria strains.</title>
        <authorList>
            <person name="Klenk H.-P."/>
        </authorList>
    </citation>
    <scope>NUCLEOTIDE SEQUENCE [LARGE SCALE GENOMIC DNA]</scope>
    <source>
        <strain evidence="1 2">DSM 45685</strain>
    </source>
</reference>
<gene>
    <name evidence="1" type="ORF">FHU38_003483</name>
</gene>
<evidence type="ECO:0000313" key="1">
    <source>
        <dbReference type="EMBL" id="NIJ13139.1"/>
    </source>
</evidence>
<evidence type="ECO:0000313" key="2">
    <source>
        <dbReference type="Proteomes" id="UP000545493"/>
    </source>
</evidence>
<organism evidence="1 2">
    <name type="scientific">Saccharomonospora amisosensis</name>
    <dbReference type="NCBI Taxonomy" id="1128677"/>
    <lineage>
        <taxon>Bacteria</taxon>
        <taxon>Bacillati</taxon>
        <taxon>Actinomycetota</taxon>
        <taxon>Actinomycetes</taxon>
        <taxon>Pseudonocardiales</taxon>
        <taxon>Pseudonocardiaceae</taxon>
        <taxon>Saccharomonospora</taxon>
    </lineage>
</organism>
<accession>A0A7X5USX7</accession>
<dbReference type="Proteomes" id="UP000545493">
    <property type="component" value="Unassembled WGS sequence"/>
</dbReference>
<dbReference type="RefSeq" id="WP_313886810.1">
    <property type="nucleotide sequence ID" value="NZ_JAAOYM010000001.1"/>
</dbReference>
<sequence>MDTSNAVVRLCSQGMLAEARGLDADARALFEQAWELAGDDYEACVAAHYLARHQDGPEATLRWNETCLRHADKVGDERVAGFYSSLHANIARSHRTLGDTPAARRHFELAAEHLAAVPQGPYRD</sequence>
<proteinExistence type="predicted"/>
<dbReference type="EMBL" id="JAAOYM010000001">
    <property type="protein sequence ID" value="NIJ13139.1"/>
    <property type="molecule type" value="Genomic_DNA"/>
</dbReference>
<keyword evidence="2" id="KW-1185">Reference proteome</keyword>
<evidence type="ECO:0008006" key="3">
    <source>
        <dbReference type="Google" id="ProtNLM"/>
    </source>
</evidence>
<comment type="caution">
    <text evidence="1">The sequence shown here is derived from an EMBL/GenBank/DDBJ whole genome shotgun (WGS) entry which is preliminary data.</text>
</comment>